<dbReference type="Pfam" id="PF08124">
    <property type="entry name" value="Lyase_8_N"/>
    <property type="match status" value="1"/>
</dbReference>
<dbReference type="InterPro" id="IPR008964">
    <property type="entry name" value="Invasin/intimin_cell_adhesion"/>
</dbReference>
<dbReference type="InterPro" id="IPR038970">
    <property type="entry name" value="Lyase_8"/>
</dbReference>
<dbReference type="RefSeq" id="WP_188224686.1">
    <property type="nucleotide sequence ID" value="NZ_JACVXD010000014.1"/>
</dbReference>
<dbReference type="Proteomes" id="UP000621516">
    <property type="component" value="Unassembled WGS sequence"/>
</dbReference>
<dbReference type="SUPFAM" id="SSF49785">
    <property type="entry name" value="Galactose-binding domain-like"/>
    <property type="match status" value="1"/>
</dbReference>
<evidence type="ECO:0000256" key="1">
    <source>
        <dbReference type="ARBA" id="ARBA00001913"/>
    </source>
</evidence>
<feature type="chain" id="PRO_5035232566" evidence="8">
    <location>
        <begin position="23"/>
        <end position="1493"/>
    </location>
</feature>
<sequence length="1493" mass="165425">MKFKLLIIVCIAFLYGTNSLHAQQKVIVPLTEDGAWSVNSQPSAIYYNGSSYFAWVNSNKSLVAASYNHTTGYYQEQVVATSFRGDFASPALLVRGNGQILLFSSKNEGEAHYYVWVTTNPEDVSQWSASKTGTAYGAGGTLPFTVGDDVYILTRSKNNVGVTYASGLNADTSEIIEADMGSRTVRSGLFSPGNGNDYTTKLDIPYMTACQGSDGSIHIVYTQLASGGTQGNYYAYNEGSIHYVKFEGTSTAETGLSYNLYKANGETISSIDAGNPPDIIFGEAATGKKAWAYDIQLDDEGLPVVLFASFNPDGTEHVYNQARWNNTSNSWEISEITTAGDGLLTDAYSANQSKFPAHALSSGGMNFASGDISTVYLSKRNSQDIFEIYKFGTNDGGATWAETEVLTTGTPSNNVNIRPKRIMNAPENAPIDLIWMKGAYTSPVDFSTAMVSRGNAVEPLSMKFEEDIYNFVVNDLETLNVSFFPIFVANRDFALESSNPSIVTITSDNKVKCLAIGEATITAKAISNPSITTTCKVVVQDRLVFDVFKERIIQDLVKDNIITSTDLDADVADYLSQIQGDGAFLDVDYSSTVRTKWPPMVHLDRLLIMSLAYTLQSSTYYSSSDLKAKIDSLLEFWQNTKPRSNNWWYNEIAEPQRMGQILILIDYLGSEKLTSSLLDQCIARLRDNGGNPAAQAGANRVDVALHYMYRACLTKDYNLLREAMDFIYSPLVYTLGSEGIQYDNSYTQHGRQLYTGHYGIVFMEGITKACMYAVNTDYQIPVKNLKVLSGLIKDSYASIFRGEYIYFNPMGRGSTRPQEVKKTQDTGVFQRMKILDPGYEEEYNNIILRISGVEAPNYNLTPRSIHYYKTDYSVHNRNDFSIDLRMVSNRTARNEILADNGEGLKQYFLSDGATGVYVDGDEYFDIFPVWDWAKIPGVTCPEYTTIPKASSYIKMGESDFVGGVTDSVNIVSTYQYKDTYSGINSSAKKSWFFFNNEVVCLGNDIKSTSGLTVNTTVNQCALDGEVVVSSNGNQSSVSEGDYTYTDLDWVYHDQVGYFFPSQGSIDLSAKEKTGDWGSINTNYLDNPYVTKGVFTLNFDHGVDPSEANYAYIMLPGVSKSEVQTYDVSKIEILVNSDSLQAVYHQQQKVYGLVFHKAASFTHNGFSIEAGAGCTLLLKDVDQAEPVLYVSDPQNGTSAINLGVVTPLIAQPRLITYQAESPYLGKSMKFVINKDLPDYTGRDTLLNKLGWIIKTSIEGPEDATIGGDEPEYIIDGDNQTAFAFVKPGKSFGGIDAAINYEPSFTIDMLSVQNFSFFTFRHRTDHSSSFLRASSVAFYGSNSEEGPFLPIVEDVVLATDVSEIKVDFPQVSYRYVKLVITGWDEVSGSTIQVSEFNIGTLDNTTLDIEDFDKYYDKKVKVYGFPNPVKLGQDLTLKLSVPLSDVNIEMYDIMGRSYKIDNEDSISTKNLTPGIYVLKISNKRTFNQVLFKFIVK</sequence>
<evidence type="ECO:0000256" key="5">
    <source>
        <dbReference type="ARBA" id="ARBA00022837"/>
    </source>
</evidence>
<dbReference type="InterPro" id="IPR026444">
    <property type="entry name" value="Secre_tail"/>
</dbReference>
<feature type="active site" evidence="7">
    <location>
        <position position="749"/>
    </location>
</feature>
<feature type="domain" description="Polysaccharide lyase family 8 central" evidence="9">
    <location>
        <begin position="866"/>
        <end position="1118"/>
    </location>
</feature>
<keyword evidence="14" id="KW-1185">Reference proteome</keyword>
<dbReference type="Pfam" id="PF15892">
    <property type="entry name" value="BNR_4"/>
    <property type="match status" value="1"/>
</dbReference>
<dbReference type="NCBIfam" id="TIGR04183">
    <property type="entry name" value="Por_Secre_tail"/>
    <property type="match status" value="1"/>
</dbReference>
<dbReference type="EMBL" id="JACVXD010000014">
    <property type="protein sequence ID" value="MBD0825396.1"/>
    <property type="molecule type" value="Genomic_DNA"/>
</dbReference>
<accession>A0A8J6QE97</accession>
<evidence type="ECO:0000256" key="8">
    <source>
        <dbReference type="SAM" id="SignalP"/>
    </source>
</evidence>
<keyword evidence="5" id="KW-0106">Calcium</keyword>
<dbReference type="Pfam" id="PF02884">
    <property type="entry name" value="Lyase_8_C"/>
    <property type="match status" value="1"/>
</dbReference>
<dbReference type="Pfam" id="PF02278">
    <property type="entry name" value="Lyase_8"/>
    <property type="match status" value="1"/>
</dbReference>
<dbReference type="Pfam" id="PF18962">
    <property type="entry name" value="Por_Secre_tail"/>
    <property type="match status" value="1"/>
</dbReference>
<dbReference type="GO" id="GO:0030246">
    <property type="term" value="F:carbohydrate binding"/>
    <property type="evidence" value="ECO:0007669"/>
    <property type="project" value="InterPro"/>
</dbReference>
<dbReference type="GO" id="GO:0005576">
    <property type="term" value="C:extracellular region"/>
    <property type="evidence" value="ECO:0007669"/>
    <property type="project" value="InterPro"/>
</dbReference>
<dbReference type="SUPFAM" id="SSF74650">
    <property type="entry name" value="Galactose mutarotase-like"/>
    <property type="match status" value="1"/>
</dbReference>
<dbReference type="InterPro" id="IPR008979">
    <property type="entry name" value="Galactose-bd-like_sf"/>
</dbReference>
<dbReference type="Gene3D" id="2.70.98.10">
    <property type="match status" value="1"/>
</dbReference>
<comment type="subunit">
    <text evidence="3">Monomer.</text>
</comment>
<dbReference type="Gene3D" id="1.50.10.100">
    <property type="entry name" value="Chondroitin AC/alginate lyase"/>
    <property type="match status" value="1"/>
</dbReference>
<dbReference type="Gene3D" id="2.60.220.10">
    <property type="entry name" value="Polysaccharide lyase family 8-like, C-terminal"/>
    <property type="match status" value="1"/>
</dbReference>
<evidence type="ECO:0000259" key="9">
    <source>
        <dbReference type="Pfam" id="PF02278"/>
    </source>
</evidence>
<dbReference type="InterPro" id="IPR008929">
    <property type="entry name" value="Chondroitin_lyas"/>
</dbReference>
<dbReference type="SUPFAM" id="SSF49373">
    <property type="entry name" value="Invasin/intimin cell-adhesion fragments"/>
    <property type="match status" value="1"/>
</dbReference>
<proteinExistence type="inferred from homology"/>
<organism evidence="13 14">
    <name type="scientific">Aestuariibaculum marinum</name>
    <dbReference type="NCBI Taxonomy" id="2683592"/>
    <lineage>
        <taxon>Bacteria</taxon>
        <taxon>Pseudomonadati</taxon>
        <taxon>Bacteroidota</taxon>
        <taxon>Flavobacteriia</taxon>
        <taxon>Flavobacteriales</taxon>
        <taxon>Flavobacteriaceae</taxon>
    </lineage>
</organism>
<evidence type="ECO:0000313" key="14">
    <source>
        <dbReference type="Proteomes" id="UP000621516"/>
    </source>
</evidence>
<feature type="domain" description="Polysaccharide lyase 8 N-terminal alpha-helical" evidence="11">
    <location>
        <begin position="581"/>
        <end position="844"/>
    </location>
</feature>
<dbReference type="InterPro" id="IPR011013">
    <property type="entry name" value="Gal_mutarotase_sf_dom"/>
</dbReference>
<dbReference type="GO" id="GO:0016837">
    <property type="term" value="F:carbon-oxygen lyase activity, acting on polysaccharides"/>
    <property type="evidence" value="ECO:0007669"/>
    <property type="project" value="UniProtKB-ARBA"/>
</dbReference>
<evidence type="ECO:0000259" key="12">
    <source>
        <dbReference type="Pfam" id="PF18962"/>
    </source>
</evidence>
<dbReference type="InterPro" id="IPR014718">
    <property type="entry name" value="GH-type_carb-bd"/>
</dbReference>
<dbReference type="SUPFAM" id="SSF48230">
    <property type="entry name" value="Chondroitin AC/alginate lyase"/>
    <property type="match status" value="1"/>
</dbReference>
<dbReference type="Gene3D" id="2.60.40.1080">
    <property type="match status" value="1"/>
</dbReference>
<dbReference type="Gene3D" id="2.60.120.260">
    <property type="entry name" value="Galactose-binding domain-like"/>
    <property type="match status" value="1"/>
</dbReference>
<evidence type="ECO:0000256" key="4">
    <source>
        <dbReference type="ARBA" id="ARBA00022729"/>
    </source>
</evidence>
<feature type="domain" description="Polysaccharide lyase family 8 C-terminal" evidence="10">
    <location>
        <begin position="1131"/>
        <end position="1199"/>
    </location>
</feature>
<dbReference type="InterPro" id="IPR011071">
    <property type="entry name" value="Lyase_8-like_C"/>
</dbReference>
<comment type="caution">
    <text evidence="13">The sequence shown here is derived from an EMBL/GenBank/DDBJ whole genome shotgun (WGS) entry which is preliminary data.</text>
</comment>
<reference evidence="13 14" key="1">
    <citation type="journal article" date="2018" name="J. Microbiol.">
        <title>Aestuariibaculum marinum sp. nov., a marine bacterium isolated from seawater in South Korea.</title>
        <authorList>
            <person name="Choi J."/>
            <person name="Lee D."/>
            <person name="Jang J.H."/>
            <person name="Cha S."/>
            <person name="Seo T."/>
        </authorList>
    </citation>
    <scope>NUCLEOTIDE SEQUENCE [LARGE SCALE GENOMIC DNA]</scope>
    <source>
        <strain evidence="13 14">IP7</strain>
    </source>
</reference>
<feature type="active site" evidence="7">
    <location>
        <position position="758"/>
    </location>
</feature>
<keyword evidence="6" id="KW-0456">Lyase</keyword>
<feature type="active site" evidence="7">
    <location>
        <position position="812"/>
    </location>
</feature>
<evidence type="ECO:0000256" key="7">
    <source>
        <dbReference type="PIRSR" id="PIRSR638970-1"/>
    </source>
</evidence>
<name>A0A8J6QE97_9FLAO</name>
<keyword evidence="4 8" id="KW-0732">Signal</keyword>
<evidence type="ECO:0000259" key="10">
    <source>
        <dbReference type="Pfam" id="PF02884"/>
    </source>
</evidence>
<dbReference type="PANTHER" id="PTHR38481">
    <property type="entry name" value="HYALURONATE LYASE"/>
    <property type="match status" value="1"/>
</dbReference>
<evidence type="ECO:0000259" key="11">
    <source>
        <dbReference type="Pfam" id="PF08124"/>
    </source>
</evidence>
<dbReference type="PANTHER" id="PTHR38481:SF1">
    <property type="entry name" value="HYALURONATE LYASE"/>
    <property type="match status" value="1"/>
</dbReference>
<evidence type="ECO:0000256" key="2">
    <source>
        <dbReference type="ARBA" id="ARBA00006699"/>
    </source>
</evidence>
<evidence type="ECO:0000313" key="13">
    <source>
        <dbReference type="EMBL" id="MBD0825396.1"/>
    </source>
</evidence>
<gene>
    <name evidence="13" type="ORF">ICJ85_15365</name>
</gene>
<evidence type="ECO:0000256" key="6">
    <source>
        <dbReference type="ARBA" id="ARBA00023239"/>
    </source>
</evidence>
<dbReference type="InterPro" id="IPR012970">
    <property type="entry name" value="Lyase_8_alpha_N"/>
</dbReference>
<comment type="cofactor">
    <cofactor evidence="1">
        <name>Ca(2+)</name>
        <dbReference type="ChEBI" id="CHEBI:29108"/>
    </cofactor>
</comment>
<comment type="similarity">
    <text evidence="2">Belongs to the polysaccharide lyase 8 family.</text>
</comment>
<dbReference type="GO" id="GO:0005975">
    <property type="term" value="P:carbohydrate metabolic process"/>
    <property type="evidence" value="ECO:0007669"/>
    <property type="project" value="InterPro"/>
</dbReference>
<dbReference type="SUPFAM" id="SSF49863">
    <property type="entry name" value="Hyaluronate lyase-like, C-terminal domain"/>
    <property type="match status" value="1"/>
</dbReference>
<feature type="domain" description="Secretion system C-terminal sorting" evidence="12">
    <location>
        <begin position="1422"/>
        <end position="1482"/>
    </location>
</feature>
<dbReference type="InterPro" id="IPR003159">
    <property type="entry name" value="Lyase_8_central_dom"/>
</dbReference>
<feature type="signal peptide" evidence="8">
    <location>
        <begin position="1"/>
        <end position="22"/>
    </location>
</feature>
<protein>
    <submittedName>
        <fullName evidence="13">BNR-4 repeat-containing protein</fullName>
    </submittedName>
</protein>
<dbReference type="InterPro" id="IPR004103">
    <property type="entry name" value="Lyase_8_C"/>
</dbReference>
<evidence type="ECO:0000256" key="3">
    <source>
        <dbReference type="ARBA" id="ARBA00011245"/>
    </source>
</evidence>